<dbReference type="EMBL" id="LRBG01000035">
    <property type="protein sequence ID" value="KXU85045.1"/>
    <property type="molecule type" value="Genomic_DNA"/>
</dbReference>
<evidence type="ECO:0000313" key="2">
    <source>
        <dbReference type="EMBL" id="KXU85045.1"/>
    </source>
</evidence>
<evidence type="ECO:0000259" key="1">
    <source>
        <dbReference type="Pfam" id="PF00561"/>
    </source>
</evidence>
<gene>
    <name evidence="2" type="ORF">CI15_22450</name>
</gene>
<dbReference type="SUPFAM" id="SSF53474">
    <property type="entry name" value="alpha/beta-Hydrolases"/>
    <property type="match status" value="1"/>
</dbReference>
<comment type="caution">
    <text evidence="2">The sequence shown here is derived from an EMBL/GenBank/DDBJ whole genome shotgun (WGS) entry which is preliminary data.</text>
</comment>
<proteinExistence type="predicted"/>
<dbReference type="InterPro" id="IPR029058">
    <property type="entry name" value="AB_hydrolase_fold"/>
</dbReference>
<dbReference type="Proteomes" id="UP000075613">
    <property type="component" value="Unassembled WGS sequence"/>
</dbReference>
<evidence type="ECO:0000313" key="3">
    <source>
        <dbReference type="Proteomes" id="UP000075613"/>
    </source>
</evidence>
<dbReference type="RefSeq" id="WP_062131216.1">
    <property type="nucleotide sequence ID" value="NZ_LRBG01000035.1"/>
</dbReference>
<dbReference type="InterPro" id="IPR000073">
    <property type="entry name" value="AB_hydrolase_1"/>
</dbReference>
<dbReference type="Gene3D" id="3.40.50.1820">
    <property type="entry name" value="alpha/beta hydrolase"/>
    <property type="match status" value="1"/>
</dbReference>
<dbReference type="Pfam" id="PF00561">
    <property type="entry name" value="Abhydrolase_1"/>
    <property type="match status" value="1"/>
</dbReference>
<reference evidence="2 3" key="1">
    <citation type="journal article" date="2015" name="Int. J. Syst. Evol. Microbiol.">
        <title>Burkholderia monticola sp. nov., isolated from mountain soil.</title>
        <authorList>
            <person name="Baek I."/>
            <person name="Seo B."/>
            <person name="Lee I."/>
            <person name="Yi H."/>
            <person name="Chun J."/>
        </authorList>
    </citation>
    <scope>NUCLEOTIDE SEQUENCE [LARGE SCALE GENOMIC DNA]</scope>
    <source>
        <strain evidence="2 3">JC2948</strain>
    </source>
</reference>
<name>A0A149PJ03_9BURK</name>
<feature type="domain" description="AB hydrolase-1" evidence="1">
    <location>
        <begin position="66"/>
        <end position="248"/>
    </location>
</feature>
<sequence length="264" mass="29600">MVSNAAVLFLHGGPGLSAIAERDLYGRTLPVYWWDQPRSVVLYADAFAALLDAAEEELRALAERTGAPVNLLAHAFGTHLALRLASHLPDLVNEVMLLAPVRDLGDAFIRIGERLRTFYPAAAPLVDALDDFRRERDYELFAKLAAQVTSFANFIDVYWAQAANARRCWYIDLLAHHPILDASAFEVLVRSFWTHSTPTYADIRAPIHIVSGALDCLVDARAETESWKNQLDCVSSQIIEAGHFIHLEQSPSVWWPRNWAHSSR</sequence>
<accession>A0A149PJ03</accession>
<dbReference type="OrthoDB" id="9097038at2"/>
<organism evidence="2 3">
    <name type="scientific">Paraburkholderia monticola</name>
    <dbReference type="NCBI Taxonomy" id="1399968"/>
    <lineage>
        <taxon>Bacteria</taxon>
        <taxon>Pseudomonadati</taxon>
        <taxon>Pseudomonadota</taxon>
        <taxon>Betaproteobacteria</taxon>
        <taxon>Burkholderiales</taxon>
        <taxon>Burkholderiaceae</taxon>
        <taxon>Paraburkholderia</taxon>
    </lineage>
</organism>
<keyword evidence="3" id="KW-1185">Reference proteome</keyword>
<dbReference type="AlphaFoldDB" id="A0A149PJ03"/>
<protein>
    <recommendedName>
        <fullName evidence="1">AB hydrolase-1 domain-containing protein</fullName>
    </recommendedName>
</protein>